<evidence type="ECO:0000313" key="3">
    <source>
        <dbReference type="Proteomes" id="UP001056035"/>
    </source>
</evidence>
<dbReference type="RefSeq" id="WP_254573351.1">
    <property type="nucleotide sequence ID" value="NZ_CP098502.1"/>
</dbReference>
<keyword evidence="1" id="KW-0472">Membrane</keyword>
<protein>
    <recommendedName>
        <fullName evidence="4">DUF445 domain-containing protein</fullName>
    </recommendedName>
</protein>
<feature type="transmembrane region" description="Helical" evidence="1">
    <location>
        <begin position="217"/>
        <end position="238"/>
    </location>
</feature>
<dbReference type="PANTHER" id="PTHR35791">
    <property type="entry name" value="UPF0754 MEMBRANE PROTEIN YHEB"/>
    <property type="match status" value="1"/>
</dbReference>
<accession>A0ABY5E1I5</accession>
<keyword evidence="3" id="KW-1185">Reference proteome</keyword>
<keyword evidence="1" id="KW-1133">Transmembrane helix</keyword>
<reference evidence="2 3" key="1">
    <citation type="submission" date="2022-06" db="EMBL/GenBank/DDBJ databases">
        <title>Paraconexibacter antarcticus.</title>
        <authorList>
            <person name="Kim C.S."/>
        </authorList>
    </citation>
    <scope>NUCLEOTIDE SEQUENCE [LARGE SCALE GENOMIC DNA]</scope>
    <source>
        <strain evidence="2 3">02-257</strain>
    </source>
</reference>
<organism evidence="2 3">
    <name type="scientific">Paraconexibacter antarcticus</name>
    <dbReference type="NCBI Taxonomy" id="2949664"/>
    <lineage>
        <taxon>Bacteria</taxon>
        <taxon>Bacillati</taxon>
        <taxon>Actinomycetota</taxon>
        <taxon>Thermoleophilia</taxon>
        <taxon>Solirubrobacterales</taxon>
        <taxon>Paraconexibacteraceae</taxon>
        <taxon>Paraconexibacter</taxon>
    </lineage>
</organism>
<dbReference type="PANTHER" id="PTHR35791:SF1">
    <property type="entry name" value="UPF0754 MEMBRANE PROTEIN YHEB"/>
    <property type="match status" value="1"/>
</dbReference>
<keyword evidence="1" id="KW-0812">Transmembrane</keyword>
<sequence length="412" mass="46538">MAPAAFLHFGEDPVWVYVSIPFAAALVGWLTKLLAVWMMFNPVEFKGIRPIFGWQGQIPKRAAKMAGIAVDSITAELLKPEELFDRIDPDDLARELEGPLHDAVADIVETIMVEYQPRLWNTMPQVARRAVIANVQRRAPEAARNLMDQVRENLDQVFDIKHMVVSNLVRDKHALNRMFKTLGDDAFAFIIRSGIYFGFYIGLIQAAVFGITGRHLVLPLFGLLVGGLTDYIALTMIFRPKQERRLAPGIRWQGLFHNRRDKATRLYAEVLAKDMFTPAAVFESLLTGPMSDRFYELINEEIERTIDQQAGLAGRFVSIAVGGRRYQAMKQTIATKIIERLPETSQHIEVYAAEALDIENTIVEKMSQMDADTYENLLRPVFKDDEWIVVALGATLGFLFGELQVQLITALA</sequence>
<feature type="transmembrane region" description="Helical" evidence="1">
    <location>
        <begin position="14"/>
        <end position="40"/>
    </location>
</feature>
<evidence type="ECO:0008006" key="4">
    <source>
        <dbReference type="Google" id="ProtNLM"/>
    </source>
</evidence>
<name>A0ABY5E1I5_9ACTN</name>
<feature type="transmembrane region" description="Helical" evidence="1">
    <location>
        <begin position="186"/>
        <end position="211"/>
    </location>
</feature>
<proteinExistence type="predicted"/>
<evidence type="ECO:0000313" key="2">
    <source>
        <dbReference type="EMBL" id="UTI66684.1"/>
    </source>
</evidence>
<dbReference type="EMBL" id="CP098502">
    <property type="protein sequence ID" value="UTI66684.1"/>
    <property type="molecule type" value="Genomic_DNA"/>
</dbReference>
<gene>
    <name evidence="2" type="ORF">NBH00_10855</name>
</gene>
<dbReference type="Proteomes" id="UP001056035">
    <property type="component" value="Chromosome"/>
</dbReference>
<evidence type="ECO:0000256" key="1">
    <source>
        <dbReference type="SAM" id="Phobius"/>
    </source>
</evidence>